<reference evidence="2" key="2">
    <citation type="submission" date="2020-09" db="EMBL/GenBank/DDBJ databases">
        <authorList>
            <person name="Sun Q."/>
            <person name="Ohkuma M."/>
        </authorList>
    </citation>
    <scope>NUCLEOTIDE SEQUENCE</scope>
    <source>
        <strain evidence="2">JCM 4956</strain>
    </source>
</reference>
<proteinExistence type="predicted"/>
<organism evidence="2 3">
    <name type="scientific">Streptomyces fructofermentans</name>
    <dbReference type="NCBI Taxonomy" id="152141"/>
    <lineage>
        <taxon>Bacteria</taxon>
        <taxon>Bacillati</taxon>
        <taxon>Actinomycetota</taxon>
        <taxon>Actinomycetes</taxon>
        <taxon>Kitasatosporales</taxon>
        <taxon>Streptomycetaceae</taxon>
        <taxon>Streptomyces</taxon>
    </lineage>
</organism>
<evidence type="ECO:0000313" key="3">
    <source>
        <dbReference type="Proteomes" id="UP000645555"/>
    </source>
</evidence>
<dbReference type="Proteomes" id="UP000645555">
    <property type="component" value="Unassembled WGS sequence"/>
</dbReference>
<reference evidence="2" key="1">
    <citation type="journal article" date="2014" name="Int. J. Syst. Evol. Microbiol.">
        <title>Complete genome sequence of Corynebacterium casei LMG S-19264T (=DSM 44701T), isolated from a smear-ripened cheese.</title>
        <authorList>
            <consortium name="US DOE Joint Genome Institute (JGI-PGF)"/>
            <person name="Walter F."/>
            <person name="Albersmeier A."/>
            <person name="Kalinowski J."/>
            <person name="Ruckert C."/>
        </authorList>
    </citation>
    <scope>NUCLEOTIDE SEQUENCE</scope>
    <source>
        <strain evidence="2">JCM 4956</strain>
    </source>
</reference>
<protein>
    <submittedName>
        <fullName evidence="2">Uncharacterized protein</fullName>
    </submittedName>
</protein>
<keyword evidence="3" id="KW-1185">Reference proteome</keyword>
<evidence type="ECO:0000313" key="2">
    <source>
        <dbReference type="EMBL" id="GGX88544.1"/>
    </source>
</evidence>
<feature type="region of interest" description="Disordered" evidence="1">
    <location>
        <begin position="79"/>
        <end position="101"/>
    </location>
</feature>
<gene>
    <name evidence="2" type="ORF">GCM10010515_64780</name>
</gene>
<sequence>MRTPLTLQQAVVEVALADPDADAVFLRAVSLRVRAAGQEQERLIEVLLTLARGQRGPHEREYVELAAVVGALLPDAGCRTPDAGPRVSADLAPAPLHGDRG</sequence>
<name>A0A918U3N2_9ACTN</name>
<evidence type="ECO:0000256" key="1">
    <source>
        <dbReference type="SAM" id="MobiDB-lite"/>
    </source>
</evidence>
<dbReference type="AlphaFoldDB" id="A0A918U3N2"/>
<dbReference type="RefSeq" id="WP_229916752.1">
    <property type="nucleotide sequence ID" value="NZ_BMWD01000030.1"/>
</dbReference>
<comment type="caution">
    <text evidence="2">The sequence shown here is derived from an EMBL/GenBank/DDBJ whole genome shotgun (WGS) entry which is preliminary data.</text>
</comment>
<dbReference type="EMBL" id="BMWD01000030">
    <property type="protein sequence ID" value="GGX88544.1"/>
    <property type="molecule type" value="Genomic_DNA"/>
</dbReference>
<accession>A0A918U3N2</accession>